<gene>
    <name evidence="1" type="ORF">SAMEA1982600_05165</name>
</gene>
<accession>A0A157RN75</accession>
<evidence type="ECO:0000313" key="2">
    <source>
        <dbReference type="Proteomes" id="UP000077037"/>
    </source>
</evidence>
<proteinExistence type="predicted"/>
<dbReference type="RefSeq" id="WP_066420817.1">
    <property type="nucleotide sequence ID" value="NZ_FKBS01000029.1"/>
</dbReference>
<protein>
    <submittedName>
        <fullName evidence="1">Uncharacterized protein</fullName>
    </submittedName>
</protein>
<reference evidence="1 2" key="1">
    <citation type="submission" date="2016-03" db="EMBL/GenBank/DDBJ databases">
        <authorList>
            <consortium name="Pathogen Informatics"/>
        </authorList>
    </citation>
    <scope>NUCLEOTIDE SEQUENCE [LARGE SCALE GENOMIC DNA]</scope>
    <source>
        <strain evidence="1 2">NCTC13364</strain>
    </source>
</reference>
<organism evidence="1 2">
    <name type="scientific">Bordetella ansorpii</name>
    <dbReference type="NCBI Taxonomy" id="288768"/>
    <lineage>
        <taxon>Bacteria</taxon>
        <taxon>Pseudomonadati</taxon>
        <taxon>Pseudomonadota</taxon>
        <taxon>Betaproteobacteria</taxon>
        <taxon>Burkholderiales</taxon>
        <taxon>Alcaligenaceae</taxon>
        <taxon>Bordetella</taxon>
    </lineage>
</organism>
<dbReference type="EMBL" id="FKBS01000029">
    <property type="protein sequence ID" value="SAI58869.1"/>
    <property type="molecule type" value="Genomic_DNA"/>
</dbReference>
<dbReference type="Proteomes" id="UP000077037">
    <property type="component" value="Unassembled WGS sequence"/>
</dbReference>
<evidence type="ECO:0000313" key="1">
    <source>
        <dbReference type="EMBL" id="SAI58869.1"/>
    </source>
</evidence>
<sequence length="232" mass="25580">MAYQMIPGRYAAAKRAIELSRSSPQGYRAIDRAKNLQDAVRLVAHGRYPLLDEFGVNPSAVFWGIIARAQPLGMIPGKLPEHDPESTADYPPDPNPGLIEALASVSVYREPNRRGDANAARFLRIAQAHDWADYFDAALGAVKAAKEYGVKKLSPLRVYDMVAGRSLDRGQQYPGRSYGFDLADTFYRGQRGSPMAQAGYSEPAEFTPTSGQIPAEPLNPMTMNWPWNPPRA</sequence>
<dbReference type="AlphaFoldDB" id="A0A157RN75"/>
<name>A0A157RN75_9BORD</name>